<dbReference type="RefSeq" id="WP_183981509.1">
    <property type="nucleotide sequence ID" value="NZ_JACHEB010000017.1"/>
</dbReference>
<dbReference type="Proteomes" id="UP000535182">
    <property type="component" value="Unassembled WGS sequence"/>
</dbReference>
<reference evidence="1 2" key="1">
    <citation type="submission" date="2020-08" db="EMBL/GenBank/DDBJ databases">
        <title>Genomic Encyclopedia of Type Strains, Phase IV (KMG-V): Genome sequencing to study the core and pangenomes of soil and plant-associated prokaryotes.</title>
        <authorList>
            <person name="Whitman W."/>
        </authorList>
    </citation>
    <scope>NUCLEOTIDE SEQUENCE [LARGE SCALE GENOMIC DNA]</scope>
    <source>
        <strain evidence="1 2">X5P2</strain>
    </source>
</reference>
<sequence length="59" mass="6004">MTADLGLDAGSCSSPANHSPDVVLKQGIAGQLPGAAAGRAEEWLFPFCTDAGCRDAVAW</sequence>
<protein>
    <submittedName>
        <fullName evidence="1">Uncharacterized protein</fullName>
    </submittedName>
</protein>
<organism evidence="1 2">
    <name type="scientific">Tunturiibacter gelidiferens</name>
    <dbReference type="NCBI Taxonomy" id="3069689"/>
    <lineage>
        <taxon>Bacteria</taxon>
        <taxon>Pseudomonadati</taxon>
        <taxon>Acidobacteriota</taxon>
        <taxon>Terriglobia</taxon>
        <taxon>Terriglobales</taxon>
        <taxon>Acidobacteriaceae</taxon>
        <taxon>Tunturiibacter</taxon>
    </lineage>
</organism>
<evidence type="ECO:0000313" key="1">
    <source>
        <dbReference type="EMBL" id="MBB5331702.1"/>
    </source>
</evidence>
<proteinExistence type="predicted"/>
<gene>
    <name evidence="1" type="ORF">HDF14_005351</name>
</gene>
<name>A0A9X0U858_9BACT</name>
<evidence type="ECO:0000313" key="2">
    <source>
        <dbReference type="Proteomes" id="UP000535182"/>
    </source>
</evidence>
<dbReference type="EMBL" id="JACHEB010000017">
    <property type="protein sequence ID" value="MBB5331702.1"/>
    <property type="molecule type" value="Genomic_DNA"/>
</dbReference>
<dbReference type="AlphaFoldDB" id="A0A9X0U858"/>
<comment type="caution">
    <text evidence="1">The sequence shown here is derived from an EMBL/GenBank/DDBJ whole genome shotgun (WGS) entry which is preliminary data.</text>
</comment>
<keyword evidence="2" id="KW-1185">Reference proteome</keyword>
<accession>A0A9X0U858</accession>